<organism evidence="2 3">
    <name type="scientific">Desulfatibacillum alkenivorans DSM 16219</name>
    <dbReference type="NCBI Taxonomy" id="1121393"/>
    <lineage>
        <taxon>Bacteria</taxon>
        <taxon>Pseudomonadati</taxon>
        <taxon>Thermodesulfobacteriota</taxon>
        <taxon>Desulfobacteria</taxon>
        <taxon>Desulfobacterales</taxon>
        <taxon>Desulfatibacillaceae</taxon>
        <taxon>Desulfatibacillum</taxon>
    </lineage>
</organism>
<sequence length="205" mass="22943">MKPIKLYAGLFLVFFLGALAGGLGMGMYQKHQRASFFEERRGKHLDFVLDRLTEDLDLTQEQQVRIKSILDDFRKNMISLQKKHFPEIDALFKDHRVQISKVLTEEQRRKFEEIEKRMMRRPPPGPPGQGGPKPRPGDRPAFSGDGGPPPPGDGMQTPGDRPKPPRGRFQPPGDRPQTPDGGPQPPPEVAQEPEDQPGAPPASDE</sequence>
<feature type="compositionally biased region" description="Low complexity" evidence="1">
    <location>
        <begin position="170"/>
        <end position="181"/>
    </location>
</feature>
<dbReference type="EMBL" id="FQZU01000006">
    <property type="protein sequence ID" value="SHJ31007.1"/>
    <property type="molecule type" value="Genomic_DNA"/>
</dbReference>
<proteinExistence type="predicted"/>
<gene>
    <name evidence="2" type="ORF">SAMN02745216_01395</name>
</gene>
<dbReference type="Proteomes" id="UP000183994">
    <property type="component" value="Unassembled WGS sequence"/>
</dbReference>
<dbReference type="RefSeq" id="WP_073474367.1">
    <property type="nucleotide sequence ID" value="NZ_FQZU01000006.1"/>
</dbReference>
<dbReference type="AlphaFoldDB" id="A0A1M6I981"/>
<name>A0A1M6I981_9BACT</name>
<reference evidence="3" key="1">
    <citation type="submission" date="2016-11" db="EMBL/GenBank/DDBJ databases">
        <authorList>
            <person name="Varghese N."/>
            <person name="Submissions S."/>
        </authorList>
    </citation>
    <scope>NUCLEOTIDE SEQUENCE [LARGE SCALE GENOMIC DNA]</scope>
    <source>
        <strain evidence="3">DSM 16219</strain>
    </source>
</reference>
<accession>A0A1M6I981</accession>
<protein>
    <recommendedName>
        <fullName evidence="4">Periplasmic heavy metal sensor</fullName>
    </recommendedName>
</protein>
<evidence type="ECO:0000256" key="1">
    <source>
        <dbReference type="SAM" id="MobiDB-lite"/>
    </source>
</evidence>
<evidence type="ECO:0000313" key="2">
    <source>
        <dbReference type="EMBL" id="SHJ31007.1"/>
    </source>
</evidence>
<evidence type="ECO:0000313" key="3">
    <source>
        <dbReference type="Proteomes" id="UP000183994"/>
    </source>
</evidence>
<dbReference type="OrthoDB" id="9978767at2"/>
<dbReference type="STRING" id="1121393.SAMN02745216_01395"/>
<dbReference type="Gene3D" id="1.20.120.1490">
    <property type="match status" value="1"/>
</dbReference>
<keyword evidence="3" id="KW-1185">Reference proteome</keyword>
<evidence type="ECO:0008006" key="4">
    <source>
        <dbReference type="Google" id="ProtNLM"/>
    </source>
</evidence>
<feature type="region of interest" description="Disordered" evidence="1">
    <location>
        <begin position="113"/>
        <end position="205"/>
    </location>
</feature>